<proteinExistence type="predicted"/>
<evidence type="ECO:0000313" key="2">
    <source>
        <dbReference type="EMBL" id="PYD71147.1"/>
    </source>
</evidence>
<gene>
    <name evidence="2" type="ORF">CFR76_00225</name>
</gene>
<name>A0A2V4R2C3_9PROT</name>
<keyword evidence="3" id="KW-1185">Reference proteome</keyword>
<feature type="chain" id="PRO_5016117870" evidence="1">
    <location>
        <begin position="31"/>
        <end position="231"/>
    </location>
</feature>
<evidence type="ECO:0000256" key="1">
    <source>
        <dbReference type="SAM" id="SignalP"/>
    </source>
</evidence>
<dbReference type="Proteomes" id="UP000247371">
    <property type="component" value="Unassembled WGS sequence"/>
</dbReference>
<protein>
    <submittedName>
        <fullName evidence="2">Gluconate 2-dehydrogenase</fullName>
    </submittedName>
</protein>
<dbReference type="InterPro" id="IPR006311">
    <property type="entry name" value="TAT_signal"/>
</dbReference>
<dbReference type="InterPro" id="IPR027056">
    <property type="entry name" value="Gluconate_2DH_su3"/>
</dbReference>
<feature type="signal peptide" evidence="1">
    <location>
        <begin position="1"/>
        <end position="30"/>
    </location>
</feature>
<reference evidence="2 3" key="1">
    <citation type="submission" date="2017-07" db="EMBL/GenBank/DDBJ databases">
        <title>A draft genome sequence of Komagataeibacter swingsii LMG 22125.</title>
        <authorList>
            <person name="Skraban J."/>
            <person name="Cleenwerck I."/>
            <person name="Vandamme P."/>
            <person name="Trcek J."/>
        </authorList>
    </citation>
    <scope>NUCLEOTIDE SEQUENCE [LARGE SCALE GENOMIC DNA]</scope>
    <source>
        <strain evidence="2 3">LMG 22125</strain>
    </source>
</reference>
<keyword evidence="1" id="KW-0732">Signal</keyword>
<comment type="caution">
    <text evidence="2">The sequence shown here is derived from an EMBL/GenBank/DDBJ whole genome shotgun (WGS) entry which is preliminary data.</text>
</comment>
<accession>A0A2V4R2C3</accession>
<dbReference type="EMBL" id="NKUB01000001">
    <property type="protein sequence ID" value="PYD71147.1"/>
    <property type="molecule type" value="Genomic_DNA"/>
</dbReference>
<dbReference type="Pfam" id="PF13618">
    <property type="entry name" value="Gluconate_2-dh3"/>
    <property type="match status" value="1"/>
</dbReference>
<sequence length="231" mass="24591">MGISGLRFTSSRRRFMQGLAGAAACSTVLAALPARSSPPASYAPRFFTPAEWAFLVAACDRLIPADENGPGALALDVPRFIDMQMDTPYAHGAQWYMQAPFVPGPDNLGYQLPHAPRDLYRRGIAGMDAHAATRHGRPFAGLAPALQDDLLRGAENGGMTFGDLPSTAFFDQLLANVMEGAFSDPVHGGNTGLGGWIMLGFPGARADFMDWVDRYGAHYPLGSVSISGETA</sequence>
<dbReference type="PROSITE" id="PS51257">
    <property type="entry name" value="PROKAR_LIPOPROTEIN"/>
    <property type="match status" value="1"/>
</dbReference>
<evidence type="ECO:0000313" key="3">
    <source>
        <dbReference type="Proteomes" id="UP000247371"/>
    </source>
</evidence>
<dbReference type="AlphaFoldDB" id="A0A2V4R2C3"/>
<organism evidence="2 3">
    <name type="scientific">Komagataeibacter swingsii</name>
    <dbReference type="NCBI Taxonomy" id="215220"/>
    <lineage>
        <taxon>Bacteria</taxon>
        <taxon>Pseudomonadati</taxon>
        <taxon>Pseudomonadota</taxon>
        <taxon>Alphaproteobacteria</taxon>
        <taxon>Acetobacterales</taxon>
        <taxon>Acetobacteraceae</taxon>
        <taxon>Komagataeibacter</taxon>
    </lineage>
</organism>
<dbReference type="PROSITE" id="PS51318">
    <property type="entry name" value="TAT"/>
    <property type="match status" value="1"/>
</dbReference>